<accession>A0A1I4A0X2</accession>
<dbReference type="Proteomes" id="UP000199473">
    <property type="component" value="Unassembled WGS sequence"/>
</dbReference>
<dbReference type="STRING" id="1123062.SAMN02745775_10339"/>
<proteinExistence type="predicted"/>
<feature type="signal peptide" evidence="1">
    <location>
        <begin position="1"/>
        <end position="23"/>
    </location>
</feature>
<dbReference type="InterPro" id="IPR023614">
    <property type="entry name" value="Porin_dom_sf"/>
</dbReference>
<dbReference type="GO" id="GO:0016020">
    <property type="term" value="C:membrane"/>
    <property type="evidence" value="ECO:0007669"/>
    <property type="project" value="InterPro"/>
</dbReference>
<dbReference type="RefSeq" id="WP_092959118.1">
    <property type="nucleotide sequence ID" value="NZ_FOSQ01000003.1"/>
</dbReference>
<name>A0A1I4A0X2_9PROT</name>
<feature type="chain" id="PRO_5011572603" evidence="1">
    <location>
        <begin position="24"/>
        <end position="408"/>
    </location>
</feature>
<evidence type="ECO:0000259" key="2">
    <source>
        <dbReference type="Pfam" id="PF13609"/>
    </source>
</evidence>
<dbReference type="Pfam" id="PF13609">
    <property type="entry name" value="Porin_4"/>
    <property type="match status" value="1"/>
</dbReference>
<dbReference type="Gene3D" id="2.40.160.10">
    <property type="entry name" value="Porin"/>
    <property type="match status" value="1"/>
</dbReference>
<evidence type="ECO:0000256" key="1">
    <source>
        <dbReference type="SAM" id="SignalP"/>
    </source>
</evidence>
<dbReference type="SUPFAM" id="SSF56935">
    <property type="entry name" value="Porins"/>
    <property type="match status" value="1"/>
</dbReference>
<reference evidence="3 4" key="1">
    <citation type="submission" date="2016-10" db="EMBL/GenBank/DDBJ databases">
        <authorList>
            <person name="de Groot N.N."/>
        </authorList>
    </citation>
    <scope>NUCLEOTIDE SEQUENCE [LARGE SCALE GENOMIC DNA]</scope>
    <source>
        <strain evidence="3 4">DSM 19981</strain>
    </source>
</reference>
<dbReference type="InterPro" id="IPR033900">
    <property type="entry name" value="Gram_neg_porin_domain"/>
</dbReference>
<dbReference type="OrthoDB" id="6758483at2"/>
<sequence length="408" mass="42152">MRKILLGTTAVVGAALLGNVAQAQTAPTVRVGGYFEFAGGYVDDTADRNAVTVAAGTAGAARTVNRDKIDFKTDAEIVVIVAGKAANGLSYGAQVELQIDNFIPQAATTAGTGVDTDEAWGFISSPTLGTLQFGDQDSAASQMAVSLPGAVAQLGMSGQWDEFVALAADGNRYLVNDINDGSDATKIIYMSPQFFGFDFGVSFAPNGREGEEYRTVSSGLTAATQTLQRNPNDSIRNELSGAIRYRGSFGNIGVTAGLAAHRADAQANNAALQDVTEYQAGLNVTGFGLTVGGMYRWGKYGGTTRTPLAAGRDGSTTWGLGATYVTGAIAVGAFYAKAERDNGGTAADRTQTVWGLGTSYTLAPGMDLFANYSNIVDKNIAGGVAGSNGPGGANRNIDVFVIGTRLTF</sequence>
<evidence type="ECO:0000313" key="4">
    <source>
        <dbReference type="Proteomes" id="UP000199473"/>
    </source>
</evidence>
<dbReference type="AlphaFoldDB" id="A0A1I4A0X2"/>
<dbReference type="EMBL" id="FOSQ01000003">
    <property type="protein sequence ID" value="SFK49870.1"/>
    <property type="molecule type" value="Genomic_DNA"/>
</dbReference>
<feature type="domain" description="Porin" evidence="2">
    <location>
        <begin position="10"/>
        <end position="375"/>
    </location>
</feature>
<evidence type="ECO:0000313" key="3">
    <source>
        <dbReference type="EMBL" id="SFK49870.1"/>
    </source>
</evidence>
<organism evidence="3 4">
    <name type="scientific">Falsiroseomonas stagni DSM 19981</name>
    <dbReference type="NCBI Taxonomy" id="1123062"/>
    <lineage>
        <taxon>Bacteria</taxon>
        <taxon>Pseudomonadati</taxon>
        <taxon>Pseudomonadota</taxon>
        <taxon>Alphaproteobacteria</taxon>
        <taxon>Acetobacterales</taxon>
        <taxon>Roseomonadaceae</taxon>
        <taxon>Falsiroseomonas</taxon>
    </lineage>
</organism>
<dbReference type="GO" id="GO:0015288">
    <property type="term" value="F:porin activity"/>
    <property type="evidence" value="ECO:0007669"/>
    <property type="project" value="InterPro"/>
</dbReference>
<protein>
    <submittedName>
        <fullName evidence="3">Outer membrane protein (Porin)</fullName>
    </submittedName>
</protein>
<keyword evidence="4" id="KW-1185">Reference proteome</keyword>
<gene>
    <name evidence="3" type="ORF">SAMN02745775_10339</name>
</gene>
<keyword evidence="1" id="KW-0732">Signal</keyword>